<proteinExistence type="predicted"/>
<dbReference type="Proteomes" id="UP000554520">
    <property type="component" value="Unassembled WGS sequence"/>
</dbReference>
<keyword evidence="1" id="KW-0732">Signal</keyword>
<dbReference type="RefSeq" id="WP_246411215.1">
    <property type="nucleotide sequence ID" value="NZ_JACHXN010000026.1"/>
</dbReference>
<comment type="caution">
    <text evidence="2">The sequence shown here is derived from an EMBL/GenBank/DDBJ whole genome shotgun (WGS) entry which is preliminary data.</text>
</comment>
<feature type="chain" id="PRO_5032390209" description="DUF3455 domain-containing protein" evidence="1">
    <location>
        <begin position="40"/>
        <end position="184"/>
    </location>
</feature>
<gene>
    <name evidence="2" type="ORF">FHS21_005530</name>
</gene>
<reference evidence="2 3" key="1">
    <citation type="submission" date="2020-08" db="EMBL/GenBank/DDBJ databases">
        <title>Genomic Encyclopedia of Type Strains, Phase III (KMG-III): the genomes of soil and plant-associated and newly described type strains.</title>
        <authorList>
            <person name="Whitman W."/>
        </authorList>
    </citation>
    <scope>NUCLEOTIDE SEQUENCE [LARGE SCALE GENOMIC DNA]</scope>
    <source>
        <strain evidence="2 3">CECT 7015</strain>
    </source>
</reference>
<evidence type="ECO:0000256" key="1">
    <source>
        <dbReference type="SAM" id="SignalP"/>
    </source>
</evidence>
<protein>
    <recommendedName>
        <fullName evidence="4">DUF3455 domain-containing protein</fullName>
    </recommendedName>
</protein>
<evidence type="ECO:0008006" key="4">
    <source>
        <dbReference type="Google" id="ProtNLM"/>
    </source>
</evidence>
<evidence type="ECO:0000313" key="2">
    <source>
        <dbReference type="EMBL" id="MBB3149081.1"/>
    </source>
</evidence>
<dbReference type="AlphaFoldDB" id="A0A839UKD5"/>
<evidence type="ECO:0000313" key="3">
    <source>
        <dbReference type="Proteomes" id="UP000554520"/>
    </source>
</evidence>
<name>A0A839UKD5_9HYPH</name>
<organism evidence="2 3">
    <name type="scientific">Phyllobacterium trifolii</name>
    <dbReference type="NCBI Taxonomy" id="300193"/>
    <lineage>
        <taxon>Bacteria</taxon>
        <taxon>Pseudomonadati</taxon>
        <taxon>Pseudomonadota</taxon>
        <taxon>Alphaproteobacteria</taxon>
        <taxon>Hyphomicrobiales</taxon>
        <taxon>Phyllobacteriaceae</taxon>
        <taxon>Phyllobacterium</taxon>
    </lineage>
</organism>
<accession>A0A839UKD5</accession>
<dbReference type="InterPro" id="IPR021851">
    <property type="entry name" value="DUF3455"/>
</dbReference>
<feature type="signal peptide" evidence="1">
    <location>
        <begin position="1"/>
        <end position="39"/>
    </location>
</feature>
<dbReference type="EMBL" id="JACHXN010000026">
    <property type="protein sequence ID" value="MBB3149081.1"/>
    <property type="molecule type" value="Genomic_DNA"/>
</dbReference>
<dbReference type="PANTHER" id="PTHR35567">
    <property type="entry name" value="MALATE DEHYDROGENASE (AFU_ORTHOLOGUE AFUA_2G13800)"/>
    <property type="match status" value="1"/>
</dbReference>
<dbReference type="PANTHER" id="PTHR35567:SF1">
    <property type="entry name" value="CONSERVED FUNGAL PROTEIN (AFU_ORTHOLOGUE AFUA_1G14230)"/>
    <property type="match status" value="1"/>
</dbReference>
<sequence length="184" mass="19851">MAQPQLKSDDALSSASTHFHPALVIMTAAVLLFAPAAHAAEVPAGFDTDRLTVVANVHAEGVQVYECKEDRAGKTQWQFREPLATLIQDGVTVGRHFSGPSWEFTDGSSVIGRVEAEAPGATKDDIPWLMLRVMKRGGDGVLTNVIAVQRLDTHGGLYSGRCGTEGAFHVEPYSAQYVFLTGRR</sequence>
<keyword evidence="3" id="KW-1185">Reference proteome</keyword>
<dbReference type="Pfam" id="PF11937">
    <property type="entry name" value="DUF3455"/>
    <property type="match status" value="1"/>
</dbReference>